<accession>A0A0F9AL77</accession>
<evidence type="ECO:0000313" key="1">
    <source>
        <dbReference type="EMBL" id="KKK99040.1"/>
    </source>
</evidence>
<name>A0A0F9AL77_9ZZZZ</name>
<dbReference type="AlphaFoldDB" id="A0A0F9AL77"/>
<dbReference type="EMBL" id="LAZR01045365">
    <property type="protein sequence ID" value="KKK99040.1"/>
    <property type="molecule type" value="Genomic_DNA"/>
</dbReference>
<organism evidence="1">
    <name type="scientific">marine sediment metagenome</name>
    <dbReference type="NCBI Taxonomy" id="412755"/>
    <lineage>
        <taxon>unclassified sequences</taxon>
        <taxon>metagenomes</taxon>
        <taxon>ecological metagenomes</taxon>
    </lineage>
</organism>
<reference evidence="1" key="1">
    <citation type="journal article" date="2015" name="Nature">
        <title>Complex archaea that bridge the gap between prokaryotes and eukaryotes.</title>
        <authorList>
            <person name="Spang A."/>
            <person name="Saw J.H."/>
            <person name="Jorgensen S.L."/>
            <person name="Zaremba-Niedzwiedzka K."/>
            <person name="Martijn J."/>
            <person name="Lind A.E."/>
            <person name="van Eijk R."/>
            <person name="Schleper C."/>
            <person name="Guy L."/>
            <person name="Ettema T.J."/>
        </authorList>
    </citation>
    <scope>NUCLEOTIDE SEQUENCE</scope>
</reference>
<proteinExistence type="predicted"/>
<feature type="non-terminal residue" evidence="1">
    <location>
        <position position="1"/>
    </location>
</feature>
<comment type="caution">
    <text evidence="1">The sequence shown here is derived from an EMBL/GenBank/DDBJ whole genome shotgun (WGS) entry which is preliminary data.</text>
</comment>
<sequence>GGVLSETSSRSTVAGGTRNDKWFLYYSITAFLLGTDFAVKFTLHADSSSDQNAVTSLGLIENHSVGNDLFAERTAGEKVYTVQTFEDAATTFFLLDEFDGLVLLNRDFLIGPENPTYYFEWIKAAANSMTLDAWTDSGKGTHVSGFPLTTTITNNIEMHNFMPVSSLDDTGGAAGYNGFIENMTADFGGVPVVSNVLVGGGLGGDDVLMEDKLGGMFGGF</sequence>
<protein>
    <submittedName>
        <fullName evidence="1">Uncharacterized protein</fullName>
    </submittedName>
</protein>
<gene>
    <name evidence="1" type="ORF">LCGC14_2636750</name>
</gene>